<feature type="region of interest" description="Disordered" evidence="2">
    <location>
        <begin position="485"/>
        <end position="518"/>
    </location>
</feature>
<proteinExistence type="predicted"/>
<evidence type="ECO:0000259" key="3">
    <source>
        <dbReference type="Pfam" id="PF20703"/>
    </source>
</evidence>
<keyword evidence="5" id="KW-1185">Reference proteome</keyword>
<dbReference type="InterPro" id="IPR027417">
    <property type="entry name" value="P-loop_NTPase"/>
</dbReference>
<evidence type="ECO:0000256" key="1">
    <source>
        <dbReference type="PROSITE-ProRule" id="PRU00221"/>
    </source>
</evidence>
<dbReference type="PANTHER" id="PTHR19879">
    <property type="entry name" value="TRANSCRIPTION INITIATION FACTOR TFIID"/>
    <property type="match status" value="1"/>
</dbReference>
<dbReference type="InterPro" id="IPR011047">
    <property type="entry name" value="Quinoprotein_ADH-like_sf"/>
</dbReference>
<feature type="repeat" description="WD" evidence="1">
    <location>
        <begin position="1191"/>
        <end position="1213"/>
    </location>
</feature>
<evidence type="ECO:0000313" key="5">
    <source>
        <dbReference type="Proteomes" id="UP000005940"/>
    </source>
</evidence>
<feature type="region of interest" description="Disordered" evidence="2">
    <location>
        <begin position="87"/>
        <end position="107"/>
    </location>
</feature>
<dbReference type="SMART" id="SM00320">
    <property type="entry name" value="WD40"/>
    <property type="match status" value="3"/>
</dbReference>
<evidence type="ECO:0000313" key="4">
    <source>
        <dbReference type="EMBL" id="QKM68481.1"/>
    </source>
</evidence>
<dbReference type="SUPFAM" id="SSF52540">
    <property type="entry name" value="P-loop containing nucleoside triphosphate hydrolases"/>
    <property type="match status" value="1"/>
</dbReference>
<dbReference type="SUPFAM" id="SSF50998">
    <property type="entry name" value="Quinoprotein alcohol dehydrogenase-like"/>
    <property type="match status" value="1"/>
</dbReference>
<name>A0A7G3UFZ6_STRT9</name>
<dbReference type="PANTHER" id="PTHR19879:SF9">
    <property type="entry name" value="TRANSCRIPTION INITIATION FACTOR TFIID SUBUNIT 5"/>
    <property type="match status" value="1"/>
</dbReference>
<keyword evidence="1" id="KW-0853">WD repeat</keyword>
<dbReference type="EMBL" id="CP029159">
    <property type="protein sequence ID" value="QKM68481.1"/>
    <property type="molecule type" value="Genomic_DNA"/>
</dbReference>
<dbReference type="Pfam" id="PF20703">
    <property type="entry name" value="nSTAND1"/>
    <property type="match status" value="1"/>
</dbReference>
<sequence>MGRREKPLDPGAGPVQRFAYELRELRRSAGGPSYRAMARDAPYTAPTLSAAASGEKLPSLAVALAYVAACGGGERAAAAWERRWHETAAATEGPAPDDGPAPYPGLARYGPEDSDHFFGRDELVAELLDLTRRRPFAAVVGASGSGKSSLLRAGLVPAVREADRPPDVIRILTPGPTPARTHKELFTPGALVLVDQFEEVFTLCDDPAERAAFTALMLHGAARVVVAVRADFYGRCAEQPALVRALKDAVLLVGPMEREQLRRAVVGPAGVRNLVVERALTARVVADVADEPGGLPLMSHALREVWRRRRGRTLTVAAYQAVGGVQGAIAHTAEDVFGALRDDEAEVARALLLRLVAPGDGTEDTRRPAAPAEVVPEGYGHVLERLVRARLLTVDDTAVNLAHEALITAWPRLRGWIDADRDVLRLHRRLAEAARTWEQVGRDAGALLRGSQLEAAREAFAAEADAATVATATATAVSAGAGRIRRRYGSGAERPGPYPRPSHRPTGPGPGLRSRRPAVRLPLTPTERAFLDASTAARDREARAAVRAARAQRLLLLTLSVLLCLASVAGVIAWRESRTGERRAVEAEARLTAAVADARRATDPRTAMRLSVAAWRLAETPETRQALFAAAAQPHTDVYATALPESLVETNDIWNRLSDDGRTMTSVGPETVARWDIPGRSELPALPGMGADARRILDLSPDTTKAVYAAADGIRIRDLITGQPTGIRYGPARPRTEPHSDYAWFGPGGRTLATHRDGEPVRLFSTRTGRELLRTGPERHDIRLPLVSPDTGLFSFCPAEGPFQVWDVRTGRRLPAARGGFDFCKDADDHWSHPDGRSLAVETDQGIRIRDLRTGRERAVIPTGPAASVAFSADGSHAATVTTDEIRLWRLPSGAAPVSVFRVATGLQSFSELRLDLAGGTIRYRDGRLPGASVWTLSFTLPPATGSSAGGTPAVSALYGPDGRTLAVEYDGIRRLHEIPELRELPERPGGRTAGPPGLRTLAELPAARRPEPCIDPCGGMAFAPDGRHFAHIPAPGTVSVRALRSGTSRSVPLPAGADGTLAVATGGRTVLAPRWSMEHKSLAVLDTIRRRWSTLTADPHYRLIATAPDGRVLSAYRQLTAPRTGRSRIVARGESETTAAAFSRDGRFLAVSDVYGRTTLWDGTGQALIAVLVDTAPDLARRSDGRMPVLAFSADGRRLARGDPDGGIRVWDTAVPDADGFPLPAADGPVLALAFAADAEELRVTTPYTVIRTYSLSAEDAVRAVCARAGGGPEPAEWAAHLPDVPYREVCPDR</sequence>
<evidence type="ECO:0000256" key="2">
    <source>
        <dbReference type="SAM" id="MobiDB-lite"/>
    </source>
</evidence>
<dbReference type="Gene3D" id="2.130.10.10">
    <property type="entry name" value="YVTN repeat-like/Quinoprotein amine dehydrogenase"/>
    <property type="match status" value="3"/>
</dbReference>
<gene>
    <name evidence="4" type="ORF">STSU_016180</name>
</gene>
<protein>
    <recommendedName>
        <fullName evidence="3">Novel STAND NTPase 1 domain-containing protein</fullName>
    </recommendedName>
</protein>
<organism evidence="4 5">
    <name type="scientific">Streptomyces tsukubensis (strain DSM 42081 / NBRC 108919 / NRRL 18488 / 9993)</name>
    <dbReference type="NCBI Taxonomy" id="1114943"/>
    <lineage>
        <taxon>Bacteria</taxon>
        <taxon>Bacillati</taxon>
        <taxon>Actinomycetota</taxon>
        <taxon>Actinomycetes</taxon>
        <taxon>Kitasatosporales</taxon>
        <taxon>Streptomycetaceae</taxon>
        <taxon>Streptomyces</taxon>
    </lineage>
</organism>
<reference evidence="4 5" key="1">
    <citation type="journal article" date="2012" name="J. Bacteriol.">
        <title>Draft genome of Streptomyces tsukubaensis NRRL 18488, the producer of the clinically important immunosuppressant tacrolimus (FK506).</title>
        <authorList>
            <person name="Barreiro C."/>
            <person name="Prieto C."/>
            <person name="Sola-Landa A."/>
            <person name="Solera E."/>
            <person name="Martinez-Castro M."/>
            <person name="Perez-Redondo R."/>
            <person name="Garcia-Estrada C."/>
            <person name="Aparicio J.F."/>
            <person name="Fernandez-Martinez L.T."/>
            <person name="Santos-Aberturas J."/>
            <person name="Salehi-Najafabadi Z."/>
            <person name="Rodriguez-Garcia A."/>
            <person name="Tauch A."/>
            <person name="Martin J.F."/>
        </authorList>
    </citation>
    <scope>NUCLEOTIDE SEQUENCE [LARGE SCALE GENOMIC DNA]</scope>
    <source>
        <strain evidence="5">DSM 42081 / NBRC 108919 / NRRL 18488 / 9993</strain>
    </source>
</reference>
<feature type="domain" description="Novel STAND NTPase 1" evidence="3">
    <location>
        <begin position="102"/>
        <end position="444"/>
    </location>
</feature>
<accession>A0A7G3UFZ6</accession>
<dbReference type="RefSeq" id="WP_130584961.1">
    <property type="nucleotide sequence ID" value="NZ_CP029159.1"/>
</dbReference>
<dbReference type="InterPro" id="IPR015943">
    <property type="entry name" value="WD40/YVTN_repeat-like_dom_sf"/>
</dbReference>
<dbReference type="Proteomes" id="UP000005940">
    <property type="component" value="Chromosome"/>
</dbReference>
<dbReference type="InterPro" id="IPR049052">
    <property type="entry name" value="nSTAND1"/>
</dbReference>
<dbReference type="PROSITE" id="PS50082">
    <property type="entry name" value="WD_REPEATS_2"/>
    <property type="match status" value="1"/>
</dbReference>
<feature type="compositionally biased region" description="Low complexity" evidence="2">
    <location>
        <begin position="87"/>
        <end position="96"/>
    </location>
</feature>
<dbReference type="InterPro" id="IPR001680">
    <property type="entry name" value="WD40_rpt"/>
</dbReference>